<evidence type="ECO:0000313" key="3">
    <source>
        <dbReference type="Proteomes" id="UP000295192"/>
    </source>
</evidence>
<evidence type="ECO:0000313" key="2">
    <source>
        <dbReference type="EMBL" id="TDG49882.1"/>
    </source>
</evidence>
<keyword evidence="1" id="KW-0812">Transmembrane</keyword>
<sequence>MKRAKQSPAYNHQVDQWQQRQSKQQQPFCPIVFVLLLPLLLLLLGLPLGLVQAAAHPVLKNYNPTPPAERYLLLSRGLDQFAKPFVKANCHLGTPVP</sequence>
<protein>
    <submittedName>
        <fullName evidence="2">Uncharacterized protein</fullName>
    </submittedName>
</protein>
<keyword evidence="3" id="KW-1185">Reference proteome</keyword>
<comment type="caution">
    <text evidence="2">The sequence shown here is derived from an EMBL/GenBank/DDBJ whole genome shotgun (WGS) entry which is preliminary data.</text>
</comment>
<reference evidence="2 3" key="1">
    <citation type="journal article" date="2019" name="J. Hered.">
        <title>An Improved Genome Assembly for Drosophila navojoa, the Basal Species in the mojavensis Cluster.</title>
        <authorList>
            <person name="Vanderlinde T."/>
            <person name="Dupim E.G."/>
            <person name="Nazario-Yepiz N.O."/>
            <person name="Carvalho A.B."/>
        </authorList>
    </citation>
    <scope>NUCLEOTIDE SEQUENCE [LARGE SCALE GENOMIC DNA]</scope>
    <source>
        <strain evidence="2">Navoj_Jal97</strain>
        <tissue evidence="2">Whole organism</tissue>
    </source>
</reference>
<dbReference type="Proteomes" id="UP000295192">
    <property type="component" value="Unassembled WGS sequence"/>
</dbReference>
<evidence type="ECO:0000256" key="1">
    <source>
        <dbReference type="SAM" id="Phobius"/>
    </source>
</evidence>
<accession>A0A484BNV3</accession>
<dbReference type="EMBL" id="LSRL02000019">
    <property type="protein sequence ID" value="TDG49882.1"/>
    <property type="molecule type" value="Genomic_DNA"/>
</dbReference>
<keyword evidence="1" id="KW-0472">Membrane</keyword>
<gene>
    <name evidence="2" type="ORF">AWZ03_003658</name>
</gene>
<keyword evidence="1" id="KW-1133">Transmembrane helix</keyword>
<dbReference type="AlphaFoldDB" id="A0A484BNV3"/>
<proteinExistence type="predicted"/>
<organism evidence="2 3">
    <name type="scientific">Drosophila navojoa</name>
    <name type="common">Fruit fly</name>
    <dbReference type="NCBI Taxonomy" id="7232"/>
    <lineage>
        <taxon>Eukaryota</taxon>
        <taxon>Metazoa</taxon>
        <taxon>Ecdysozoa</taxon>
        <taxon>Arthropoda</taxon>
        <taxon>Hexapoda</taxon>
        <taxon>Insecta</taxon>
        <taxon>Pterygota</taxon>
        <taxon>Neoptera</taxon>
        <taxon>Endopterygota</taxon>
        <taxon>Diptera</taxon>
        <taxon>Brachycera</taxon>
        <taxon>Muscomorpha</taxon>
        <taxon>Ephydroidea</taxon>
        <taxon>Drosophilidae</taxon>
        <taxon>Drosophila</taxon>
    </lineage>
</organism>
<feature type="transmembrane region" description="Helical" evidence="1">
    <location>
        <begin position="28"/>
        <end position="50"/>
    </location>
</feature>
<name>A0A484BNV3_DRONA</name>